<feature type="transmembrane region" description="Helical" evidence="1">
    <location>
        <begin position="12"/>
        <end position="34"/>
    </location>
</feature>
<keyword evidence="1" id="KW-1133">Transmembrane helix</keyword>
<protein>
    <submittedName>
        <fullName evidence="2">Uncharacterized protein</fullName>
    </submittedName>
</protein>
<dbReference type="Proteomes" id="UP000551563">
    <property type="component" value="Unassembled WGS sequence"/>
</dbReference>
<evidence type="ECO:0000256" key="1">
    <source>
        <dbReference type="SAM" id="Phobius"/>
    </source>
</evidence>
<dbReference type="EMBL" id="DUMN01000272">
    <property type="protein sequence ID" value="HHV67800.1"/>
    <property type="molecule type" value="Genomic_DNA"/>
</dbReference>
<comment type="caution">
    <text evidence="2">The sequence shown here is derived from an EMBL/GenBank/DDBJ whole genome shotgun (WGS) entry which is preliminary data.</text>
</comment>
<name>A0A7V6TZD4_9HYPH</name>
<feature type="transmembrane region" description="Helical" evidence="1">
    <location>
        <begin position="41"/>
        <end position="62"/>
    </location>
</feature>
<dbReference type="RefSeq" id="WP_100649273.1">
    <property type="nucleotide sequence ID" value="NZ_CP122439.1"/>
</dbReference>
<reference evidence="2 3" key="1">
    <citation type="journal article" date="2020" name="Biotechnol. Biofuels">
        <title>New insights from the biogas microbiome by comprehensive genome-resolved metagenomics of nearly 1600 species originating from multiple anaerobic digesters.</title>
        <authorList>
            <person name="Campanaro S."/>
            <person name="Treu L."/>
            <person name="Rodriguez-R L.M."/>
            <person name="Kovalovszki A."/>
            <person name="Ziels R.M."/>
            <person name="Maus I."/>
            <person name="Zhu X."/>
            <person name="Kougias P.G."/>
            <person name="Basile A."/>
            <person name="Luo G."/>
            <person name="Schluter A."/>
            <person name="Konstantinidis K.T."/>
            <person name="Angelidaki I."/>
        </authorList>
    </citation>
    <scope>NUCLEOTIDE SEQUENCE [LARGE SCALE GENOMIC DNA]</scope>
    <source>
        <strain evidence="2">AS04akNAM_66</strain>
    </source>
</reference>
<keyword evidence="1" id="KW-0812">Transmembrane</keyword>
<organism evidence="2 3">
    <name type="scientific">Brucella intermedia</name>
    <dbReference type="NCBI Taxonomy" id="94625"/>
    <lineage>
        <taxon>Bacteria</taxon>
        <taxon>Pseudomonadati</taxon>
        <taxon>Pseudomonadota</taxon>
        <taxon>Alphaproteobacteria</taxon>
        <taxon>Hyphomicrobiales</taxon>
        <taxon>Brucellaceae</taxon>
        <taxon>Brucella/Ochrobactrum group</taxon>
        <taxon>Brucella</taxon>
    </lineage>
</organism>
<proteinExistence type="predicted"/>
<accession>A0A7V6TZD4</accession>
<dbReference type="AlphaFoldDB" id="A0A7V6TZD4"/>
<evidence type="ECO:0000313" key="3">
    <source>
        <dbReference type="Proteomes" id="UP000551563"/>
    </source>
</evidence>
<gene>
    <name evidence="2" type="ORF">GXX48_09185</name>
</gene>
<evidence type="ECO:0000313" key="2">
    <source>
        <dbReference type="EMBL" id="HHV67800.1"/>
    </source>
</evidence>
<sequence>MINFTPYEAYLIIFGYFGWPLTGLLAIVSAGLGYRAVPRGWRIFFFLIAAIFAFPIVAVWLLRFE</sequence>
<keyword evidence="1" id="KW-0472">Membrane</keyword>